<sequence length="176" mass="19629">MFVTDKKRRCGSFLNGQLVGNRIAKDTMGMVQFLEISKHFGTFLAQEKPTTTGLEGYSMSNSHMSYLIGEHMGILKYHLHQLDIEYTSYSPKSVKLTGTGFGRAEKEDMVIAFTKETGINLSDVFNTRGTTVSPINDIVDAYYVCKHHVGMTILKQQELAEAQSTSGLDGFKEDVE</sequence>
<dbReference type="RefSeq" id="XP_014161190.1">
    <property type="nucleotide sequence ID" value="XM_014305715.1"/>
</dbReference>
<dbReference type="EMBL" id="KQ241616">
    <property type="protein sequence ID" value="KNC87288.1"/>
    <property type="molecule type" value="Genomic_DNA"/>
</dbReference>
<protein>
    <submittedName>
        <fullName evidence="1">Uncharacterized protein</fullName>
    </submittedName>
</protein>
<dbReference type="InterPro" id="IPR036397">
    <property type="entry name" value="RNaseH_sf"/>
</dbReference>
<evidence type="ECO:0000313" key="2">
    <source>
        <dbReference type="Proteomes" id="UP000054560"/>
    </source>
</evidence>
<name>A0A0L0GG72_9EUKA</name>
<gene>
    <name evidence="1" type="ORF">SARC_00615</name>
</gene>
<organism evidence="1 2">
    <name type="scientific">Sphaeroforma arctica JP610</name>
    <dbReference type="NCBI Taxonomy" id="667725"/>
    <lineage>
        <taxon>Eukaryota</taxon>
        <taxon>Ichthyosporea</taxon>
        <taxon>Ichthyophonida</taxon>
        <taxon>Sphaeroforma</taxon>
    </lineage>
</organism>
<reference evidence="1 2" key="1">
    <citation type="submission" date="2011-02" db="EMBL/GenBank/DDBJ databases">
        <title>The Genome Sequence of Sphaeroforma arctica JP610.</title>
        <authorList>
            <consortium name="The Broad Institute Genome Sequencing Platform"/>
            <person name="Russ C."/>
            <person name="Cuomo C."/>
            <person name="Young S.K."/>
            <person name="Zeng Q."/>
            <person name="Gargeya S."/>
            <person name="Alvarado L."/>
            <person name="Berlin A."/>
            <person name="Chapman S.B."/>
            <person name="Chen Z."/>
            <person name="Freedman E."/>
            <person name="Gellesch M."/>
            <person name="Goldberg J."/>
            <person name="Griggs A."/>
            <person name="Gujja S."/>
            <person name="Heilman E."/>
            <person name="Heiman D."/>
            <person name="Howarth C."/>
            <person name="Mehta T."/>
            <person name="Neiman D."/>
            <person name="Pearson M."/>
            <person name="Roberts A."/>
            <person name="Saif S."/>
            <person name="Shea T."/>
            <person name="Shenoy N."/>
            <person name="Sisk P."/>
            <person name="Stolte C."/>
            <person name="Sykes S."/>
            <person name="White J."/>
            <person name="Yandava C."/>
            <person name="Burger G."/>
            <person name="Gray M.W."/>
            <person name="Holland P.W.H."/>
            <person name="King N."/>
            <person name="Lang F.B.F."/>
            <person name="Roger A.J."/>
            <person name="Ruiz-Trillo I."/>
            <person name="Haas B."/>
            <person name="Nusbaum C."/>
            <person name="Birren B."/>
        </authorList>
    </citation>
    <scope>NUCLEOTIDE SEQUENCE [LARGE SCALE GENOMIC DNA]</scope>
    <source>
        <strain evidence="1 2">JP610</strain>
    </source>
</reference>
<keyword evidence="2" id="KW-1185">Reference proteome</keyword>
<dbReference type="GO" id="GO:0003676">
    <property type="term" value="F:nucleic acid binding"/>
    <property type="evidence" value="ECO:0007669"/>
    <property type="project" value="InterPro"/>
</dbReference>
<dbReference type="Gene3D" id="3.30.420.10">
    <property type="entry name" value="Ribonuclease H-like superfamily/Ribonuclease H"/>
    <property type="match status" value="1"/>
</dbReference>
<evidence type="ECO:0000313" key="1">
    <source>
        <dbReference type="EMBL" id="KNC87288.1"/>
    </source>
</evidence>
<dbReference type="GeneID" id="25901119"/>
<dbReference type="AlphaFoldDB" id="A0A0L0GG72"/>
<accession>A0A0L0GG72</accession>
<dbReference type="Proteomes" id="UP000054560">
    <property type="component" value="Unassembled WGS sequence"/>
</dbReference>
<proteinExistence type="predicted"/>